<comment type="catalytic activity">
    <reaction evidence="12">
        <text>L-aspartate + O2 = iminosuccinate + H2O2</text>
        <dbReference type="Rhea" id="RHEA:25876"/>
        <dbReference type="ChEBI" id="CHEBI:15379"/>
        <dbReference type="ChEBI" id="CHEBI:16240"/>
        <dbReference type="ChEBI" id="CHEBI:29991"/>
        <dbReference type="ChEBI" id="CHEBI:77875"/>
        <dbReference type="EC" id="1.4.3.16"/>
    </reaction>
    <physiologicalReaction direction="left-to-right" evidence="12">
        <dbReference type="Rhea" id="RHEA:25877"/>
    </physiologicalReaction>
</comment>
<evidence type="ECO:0000256" key="3">
    <source>
        <dbReference type="ARBA" id="ARBA00008562"/>
    </source>
</evidence>
<dbReference type="InterPro" id="IPR037099">
    <property type="entry name" value="Fum_R/Succ_DH_flav-like_C_sf"/>
</dbReference>
<evidence type="ECO:0000256" key="2">
    <source>
        <dbReference type="ARBA" id="ARBA00004950"/>
    </source>
</evidence>
<evidence type="ECO:0000313" key="15">
    <source>
        <dbReference type="EMBL" id="HIT74288.1"/>
    </source>
</evidence>
<dbReference type="FunFam" id="3.90.700.10:FF:000002">
    <property type="entry name" value="L-aspartate oxidase"/>
    <property type="match status" value="1"/>
</dbReference>
<evidence type="ECO:0000313" key="16">
    <source>
        <dbReference type="Proteomes" id="UP000886842"/>
    </source>
</evidence>
<dbReference type="Proteomes" id="UP000886842">
    <property type="component" value="Unassembled WGS sequence"/>
</dbReference>
<name>A0A9D1GV09_9ACTN</name>
<evidence type="ECO:0000256" key="4">
    <source>
        <dbReference type="ARBA" id="ARBA00012173"/>
    </source>
</evidence>
<keyword evidence="9" id="KW-0560">Oxidoreductase</keyword>
<accession>A0A9D1GV09</accession>
<evidence type="ECO:0000256" key="9">
    <source>
        <dbReference type="ARBA" id="ARBA00023002"/>
    </source>
</evidence>
<dbReference type="Pfam" id="PF02910">
    <property type="entry name" value="Succ_DH_flav_C"/>
    <property type="match status" value="1"/>
</dbReference>
<dbReference type="InterPro" id="IPR015939">
    <property type="entry name" value="Fum_Rdtase/Succ_DH_flav-like_C"/>
</dbReference>
<comment type="cofactor">
    <cofactor evidence="1">
        <name>FAD</name>
        <dbReference type="ChEBI" id="CHEBI:57692"/>
    </cofactor>
</comment>
<dbReference type="GO" id="GO:0034628">
    <property type="term" value="P:'de novo' NAD+ biosynthetic process from L-aspartate"/>
    <property type="evidence" value="ECO:0007669"/>
    <property type="project" value="TreeGrafter"/>
</dbReference>
<evidence type="ECO:0000256" key="5">
    <source>
        <dbReference type="ARBA" id="ARBA00021901"/>
    </source>
</evidence>
<dbReference type="Gene3D" id="3.50.50.60">
    <property type="entry name" value="FAD/NAD(P)-binding domain"/>
    <property type="match status" value="1"/>
</dbReference>
<evidence type="ECO:0000256" key="11">
    <source>
        <dbReference type="ARBA" id="ARBA00030386"/>
    </source>
</evidence>
<dbReference type="GO" id="GO:0033765">
    <property type="term" value="F:steroid dehydrogenase activity, acting on the CH-CH group of donors"/>
    <property type="evidence" value="ECO:0007669"/>
    <property type="project" value="UniProtKB-ARBA"/>
</dbReference>
<dbReference type="InterPro" id="IPR003953">
    <property type="entry name" value="FAD-dep_OxRdtase_2_FAD-bd"/>
</dbReference>
<dbReference type="InterPro" id="IPR005288">
    <property type="entry name" value="NadB"/>
</dbReference>
<feature type="domain" description="Fumarate reductase/succinate dehydrogenase flavoprotein-like C-terminal" evidence="14">
    <location>
        <begin position="238"/>
        <end position="285"/>
    </location>
</feature>
<reference evidence="15" key="2">
    <citation type="journal article" date="2021" name="PeerJ">
        <title>Extensive microbial diversity within the chicken gut microbiome revealed by metagenomics and culture.</title>
        <authorList>
            <person name="Gilroy R."/>
            <person name="Ravi A."/>
            <person name="Getino M."/>
            <person name="Pursley I."/>
            <person name="Horton D.L."/>
            <person name="Alikhan N.F."/>
            <person name="Baker D."/>
            <person name="Gharbi K."/>
            <person name="Hall N."/>
            <person name="Watson M."/>
            <person name="Adriaenssens E.M."/>
            <person name="Foster-Nyarko E."/>
            <person name="Jarju S."/>
            <person name="Secka A."/>
            <person name="Antonio M."/>
            <person name="Oren A."/>
            <person name="Chaudhuri R.R."/>
            <person name="La Ragione R."/>
            <person name="Hildebrand F."/>
            <person name="Pallen M.J."/>
        </authorList>
    </citation>
    <scope>NUCLEOTIDE SEQUENCE</scope>
    <source>
        <strain evidence="15">ChiGjej1B1-24693</strain>
    </source>
</reference>
<gene>
    <name evidence="15" type="ORF">IAA98_01715</name>
</gene>
<dbReference type="Gene3D" id="1.20.58.100">
    <property type="entry name" value="Fumarate reductase/succinate dehydrogenase flavoprotein-like, C-terminal domain"/>
    <property type="match status" value="1"/>
</dbReference>
<comment type="similarity">
    <text evidence="3">Belongs to the FAD-dependent oxidoreductase 2 family. NadB subfamily.</text>
</comment>
<evidence type="ECO:0000256" key="8">
    <source>
        <dbReference type="ARBA" id="ARBA00022827"/>
    </source>
</evidence>
<evidence type="ECO:0000256" key="12">
    <source>
        <dbReference type="ARBA" id="ARBA00048305"/>
    </source>
</evidence>
<dbReference type="EMBL" id="DVLP01000050">
    <property type="protein sequence ID" value="HIT74288.1"/>
    <property type="molecule type" value="Genomic_DNA"/>
</dbReference>
<comment type="pathway">
    <text evidence="2">Cofactor biosynthesis; NAD(+) biosynthesis; iminoaspartate from L-aspartate (oxidase route): step 1/1.</text>
</comment>
<dbReference type="SUPFAM" id="SSF46977">
    <property type="entry name" value="Succinate dehydrogenase/fumarate reductase flavoprotein C-terminal domain"/>
    <property type="match status" value="1"/>
</dbReference>
<feature type="domain" description="FAD-dependent oxidoreductase 2 FAD-binding" evidence="13">
    <location>
        <begin position="1"/>
        <end position="158"/>
    </location>
</feature>
<evidence type="ECO:0000256" key="1">
    <source>
        <dbReference type="ARBA" id="ARBA00001974"/>
    </source>
</evidence>
<evidence type="ECO:0000256" key="6">
    <source>
        <dbReference type="ARBA" id="ARBA00022630"/>
    </source>
</evidence>
<dbReference type="Gene3D" id="3.90.700.10">
    <property type="entry name" value="Succinate dehydrogenase/fumarate reductase flavoprotein, catalytic domain"/>
    <property type="match status" value="1"/>
</dbReference>
<dbReference type="GO" id="GO:0008734">
    <property type="term" value="F:L-aspartate oxidase activity"/>
    <property type="evidence" value="ECO:0007669"/>
    <property type="project" value="UniProtKB-EC"/>
</dbReference>
<protein>
    <recommendedName>
        <fullName evidence="5">L-aspartate oxidase</fullName>
        <ecNumber evidence="4">1.4.3.16</ecNumber>
    </recommendedName>
    <alternativeName>
        <fullName evidence="11">Quinolinate synthase B</fullName>
    </alternativeName>
</protein>
<dbReference type="InterPro" id="IPR036188">
    <property type="entry name" value="FAD/NAD-bd_sf"/>
</dbReference>
<reference evidence="15" key="1">
    <citation type="submission" date="2020-10" db="EMBL/GenBank/DDBJ databases">
        <authorList>
            <person name="Gilroy R."/>
        </authorList>
    </citation>
    <scope>NUCLEOTIDE SEQUENCE</scope>
    <source>
        <strain evidence="15">ChiGjej1B1-24693</strain>
    </source>
</reference>
<dbReference type="PANTHER" id="PTHR42716">
    <property type="entry name" value="L-ASPARTATE OXIDASE"/>
    <property type="match status" value="1"/>
</dbReference>
<comment type="function">
    <text evidence="10">Catalyzes the oxidation of L-aspartate to iminoaspartate, the first step in the de novo biosynthesis of NAD(+).</text>
</comment>
<keyword evidence="7" id="KW-0662">Pyridine nucleotide biosynthesis</keyword>
<evidence type="ECO:0000256" key="10">
    <source>
        <dbReference type="ARBA" id="ARBA00029426"/>
    </source>
</evidence>
<comment type="caution">
    <text evidence="15">The sequence shown here is derived from an EMBL/GenBank/DDBJ whole genome shotgun (WGS) entry which is preliminary data.</text>
</comment>
<dbReference type="PANTHER" id="PTHR42716:SF2">
    <property type="entry name" value="L-ASPARTATE OXIDASE, CHLOROPLASTIC"/>
    <property type="match status" value="1"/>
</dbReference>
<evidence type="ECO:0000259" key="14">
    <source>
        <dbReference type="Pfam" id="PF02910"/>
    </source>
</evidence>
<dbReference type="SUPFAM" id="SSF51905">
    <property type="entry name" value="FAD/NAD(P)-binding domain"/>
    <property type="match status" value="1"/>
</dbReference>
<dbReference type="AlphaFoldDB" id="A0A9D1GV09"/>
<keyword evidence="8" id="KW-0274">FAD</keyword>
<evidence type="ECO:0000259" key="13">
    <source>
        <dbReference type="Pfam" id="PF00890"/>
    </source>
</evidence>
<sequence length="300" mass="31809">EFMQFHPTLLAAGPLGGDDRGVLVSEAVRGEGAVLRDHRGAPVMAGIHPLGDLAPRDVVAAALQAVMLRDGVEHVFLDGTALGAQMWQHHFPTILTMCRDRGIDPITEPIPVRPGAHYHCGGVAADLDGRTSLPGLYAIGEVAATGVHGANRLASNSLTEALVAGGRVVAALTEALPGSAQPAYVPPAPETPTGADDLGRWMARDAAVLRTGADLEQLATRLARTPTGAPATTAGEVEQANRLLSARAVVTAALTRTESRGCHRRADHRDRDPVWQRHQCWVWTGQRFSEVADRSREEVA</sequence>
<dbReference type="EC" id="1.4.3.16" evidence="4"/>
<evidence type="ECO:0000256" key="7">
    <source>
        <dbReference type="ARBA" id="ARBA00022642"/>
    </source>
</evidence>
<dbReference type="InterPro" id="IPR027477">
    <property type="entry name" value="Succ_DH/fumarate_Rdtase_cat_sf"/>
</dbReference>
<organism evidence="15 16">
    <name type="scientific">Candidatus Avipropionibacterium avicola</name>
    <dbReference type="NCBI Taxonomy" id="2840701"/>
    <lineage>
        <taxon>Bacteria</taxon>
        <taxon>Bacillati</taxon>
        <taxon>Actinomycetota</taxon>
        <taxon>Actinomycetes</taxon>
        <taxon>Propionibacteriales</taxon>
        <taxon>Propionibacteriaceae</taxon>
        <taxon>Propionibacteriaceae incertae sedis</taxon>
        <taxon>Candidatus Avipropionibacterium</taxon>
    </lineage>
</organism>
<proteinExistence type="inferred from homology"/>
<keyword evidence="6" id="KW-0285">Flavoprotein</keyword>
<feature type="non-terminal residue" evidence="15">
    <location>
        <position position="1"/>
    </location>
</feature>
<dbReference type="SUPFAM" id="SSF56425">
    <property type="entry name" value="Succinate dehydrogenase/fumarate reductase flavoprotein, catalytic domain"/>
    <property type="match status" value="1"/>
</dbReference>
<dbReference type="Pfam" id="PF00890">
    <property type="entry name" value="FAD_binding_2"/>
    <property type="match status" value="1"/>
</dbReference>